<proteinExistence type="inferred from homology"/>
<protein>
    <submittedName>
        <fullName evidence="5">GNAT family N-acetyltransferase</fullName>
    </submittedName>
</protein>
<keyword evidence="5" id="KW-0614">Plasmid</keyword>
<keyword evidence="1" id="KW-0808">Transferase</keyword>
<evidence type="ECO:0000256" key="1">
    <source>
        <dbReference type="ARBA" id="ARBA00022679"/>
    </source>
</evidence>
<name>A0ABY4GG83_9BACT</name>
<dbReference type="InterPro" id="IPR000182">
    <property type="entry name" value="GNAT_dom"/>
</dbReference>
<dbReference type="Gene3D" id="3.40.630.30">
    <property type="match status" value="1"/>
</dbReference>
<evidence type="ECO:0000256" key="3">
    <source>
        <dbReference type="ARBA" id="ARBA00038502"/>
    </source>
</evidence>
<dbReference type="InterPro" id="IPR016181">
    <property type="entry name" value="Acyl_CoA_acyltransferase"/>
</dbReference>
<evidence type="ECO:0000256" key="2">
    <source>
        <dbReference type="ARBA" id="ARBA00023315"/>
    </source>
</evidence>
<dbReference type="Pfam" id="PF13302">
    <property type="entry name" value="Acetyltransf_3"/>
    <property type="match status" value="1"/>
</dbReference>
<reference evidence="5" key="1">
    <citation type="submission" date="2022-04" db="EMBL/GenBank/DDBJ databases">
        <title>Hymenobacter sp. isolated from the air.</title>
        <authorList>
            <person name="Won M."/>
            <person name="Lee C.-M."/>
            <person name="Woen H.-Y."/>
            <person name="Kwon S.-W."/>
        </authorList>
    </citation>
    <scope>NUCLEOTIDE SEQUENCE</scope>
    <source>
        <strain evidence="5">5420S-77</strain>
        <plasmid evidence="5">unnamed9</plasmid>
    </source>
</reference>
<dbReference type="EMBL" id="CP095070">
    <property type="protein sequence ID" value="UOQ69914.1"/>
    <property type="molecule type" value="Genomic_DNA"/>
</dbReference>
<dbReference type="RefSeq" id="WP_245127763.1">
    <property type="nucleotide sequence ID" value="NZ_CP095070.1"/>
</dbReference>
<evidence type="ECO:0000259" key="4">
    <source>
        <dbReference type="PROSITE" id="PS51186"/>
    </source>
</evidence>
<dbReference type="PROSITE" id="PS51186">
    <property type="entry name" value="GNAT"/>
    <property type="match status" value="1"/>
</dbReference>
<dbReference type="Proteomes" id="UP000830401">
    <property type="component" value="Plasmid unnamed9"/>
</dbReference>
<gene>
    <name evidence="5" type="ORF">MUN86_30920</name>
</gene>
<dbReference type="InterPro" id="IPR051531">
    <property type="entry name" value="N-acetyltransferase"/>
</dbReference>
<dbReference type="SUPFAM" id="SSF55729">
    <property type="entry name" value="Acyl-CoA N-acyltransferases (Nat)"/>
    <property type="match status" value="1"/>
</dbReference>
<keyword evidence="6" id="KW-1185">Reference proteome</keyword>
<organism evidence="5 6">
    <name type="scientific">Hymenobacter volaticus</name>
    <dbReference type="NCBI Taxonomy" id="2932254"/>
    <lineage>
        <taxon>Bacteria</taxon>
        <taxon>Pseudomonadati</taxon>
        <taxon>Bacteroidota</taxon>
        <taxon>Cytophagia</taxon>
        <taxon>Cytophagales</taxon>
        <taxon>Hymenobacteraceae</taxon>
        <taxon>Hymenobacter</taxon>
    </lineage>
</organism>
<geneLocation type="plasmid" evidence="5 6">
    <name>unnamed9</name>
</geneLocation>
<evidence type="ECO:0000313" key="5">
    <source>
        <dbReference type="EMBL" id="UOQ69914.1"/>
    </source>
</evidence>
<keyword evidence="2" id="KW-0012">Acyltransferase</keyword>
<feature type="domain" description="N-acetyltransferase" evidence="4">
    <location>
        <begin position="8"/>
        <end position="177"/>
    </location>
</feature>
<accession>A0ABY4GG83</accession>
<dbReference type="PANTHER" id="PTHR43792:SF8">
    <property type="entry name" value="[RIBOSOMAL PROTEIN US5]-ALANINE N-ACETYLTRANSFERASE"/>
    <property type="match status" value="1"/>
</dbReference>
<evidence type="ECO:0000313" key="6">
    <source>
        <dbReference type="Proteomes" id="UP000830401"/>
    </source>
</evidence>
<comment type="similarity">
    <text evidence="3">Belongs to the acetyltransferase family. RimJ subfamily.</text>
</comment>
<dbReference type="PANTHER" id="PTHR43792">
    <property type="entry name" value="GNAT FAMILY, PUTATIVE (AFU_ORTHOLOGUE AFUA_3G00765)-RELATED-RELATED"/>
    <property type="match status" value="1"/>
</dbReference>
<sequence length="177" mass="20207">MELFTSRLHLRELTATDLQAVHHLHSLPQVDEFNTLGLPESLATTKLLLAEWAVQQQATPRTAYIFYVQHRASDEFVGLLALTLGKASFRNGEVWYKLLPAHWGQGLATEALTELLRFGFDELHLHRIEAGCAVDNGASIRVLEKVGMRREGRKRQNLPIRGQWVDNYFFAILETDR</sequence>